<dbReference type="Pfam" id="PF01694">
    <property type="entry name" value="Rhomboid"/>
    <property type="match status" value="1"/>
</dbReference>
<dbReference type="GO" id="GO:0004252">
    <property type="term" value="F:serine-type endopeptidase activity"/>
    <property type="evidence" value="ECO:0007669"/>
    <property type="project" value="InterPro"/>
</dbReference>
<dbReference type="InterPro" id="IPR035952">
    <property type="entry name" value="Rhomboid-like_sf"/>
</dbReference>
<keyword evidence="7" id="KW-0378">Hydrolase</keyword>
<feature type="transmembrane region" description="Helical" evidence="5">
    <location>
        <begin position="194"/>
        <end position="217"/>
    </location>
</feature>
<dbReference type="Gene3D" id="1.20.1540.10">
    <property type="entry name" value="Rhomboid-like"/>
    <property type="match status" value="1"/>
</dbReference>
<dbReference type="InterPro" id="IPR050925">
    <property type="entry name" value="Rhomboid_protease_S54"/>
</dbReference>
<evidence type="ECO:0000256" key="2">
    <source>
        <dbReference type="ARBA" id="ARBA00022692"/>
    </source>
</evidence>
<proteinExistence type="predicted"/>
<dbReference type="InterPro" id="IPR022764">
    <property type="entry name" value="Peptidase_S54_rhomboid_dom"/>
</dbReference>
<evidence type="ECO:0000313" key="8">
    <source>
        <dbReference type="Proteomes" id="UP000220527"/>
    </source>
</evidence>
<keyword evidence="3 5" id="KW-1133">Transmembrane helix</keyword>
<evidence type="ECO:0000313" key="7">
    <source>
        <dbReference type="EMBL" id="PDW04912.1"/>
    </source>
</evidence>
<evidence type="ECO:0000256" key="5">
    <source>
        <dbReference type="SAM" id="Phobius"/>
    </source>
</evidence>
<protein>
    <submittedName>
        <fullName evidence="7">Rhomboid family intramembrane serine protease</fullName>
    </submittedName>
</protein>
<dbReference type="OrthoDB" id="9813074at2"/>
<comment type="subcellular location">
    <subcellularLocation>
        <location evidence="1">Membrane</location>
        <topology evidence="1">Multi-pass membrane protein</topology>
    </subcellularLocation>
</comment>
<keyword evidence="7" id="KW-0645">Protease</keyword>
<dbReference type="PANTHER" id="PTHR43731">
    <property type="entry name" value="RHOMBOID PROTEASE"/>
    <property type="match status" value="1"/>
</dbReference>
<feature type="transmembrane region" description="Helical" evidence="5">
    <location>
        <begin position="136"/>
        <end position="157"/>
    </location>
</feature>
<dbReference type="GO" id="GO:0016020">
    <property type="term" value="C:membrane"/>
    <property type="evidence" value="ECO:0007669"/>
    <property type="project" value="UniProtKB-SubCell"/>
</dbReference>
<dbReference type="EMBL" id="NQWI01000003">
    <property type="protein sequence ID" value="PDW04912.1"/>
    <property type="molecule type" value="Genomic_DNA"/>
</dbReference>
<evidence type="ECO:0000259" key="6">
    <source>
        <dbReference type="Pfam" id="PF01694"/>
    </source>
</evidence>
<dbReference type="SUPFAM" id="SSF144091">
    <property type="entry name" value="Rhomboid-like"/>
    <property type="match status" value="1"/>
</dbReference>
<dbReference type="Proteomes" id="UP000220527">
    <property type="component" value="Unassembled WGS sequence"/>
</dbReference>
<evidence type="ECO:0000256" key="1">
    <source>
        <dbReference type="ARBA" id="ARBA00004141"/>
    </source>
</evidence>
<dbReference type="GO" id="GO:0006508">
    <property type="term" value="P:proteolysis"/>
    <property type="evidence" value="ECO:0007669"/>
    <property type="project" value="UniProtKB-KW"/>
</dbReference>
<feature type="transmembrane region" description="Helical" evidence="5">
    <location>
        <begin position="42"/>
        <end position="68"/>
    </location>
</feature>
<dbReference type="PANTHER" id="PTHR43731:SF26">
    <property type="entry name" value="RHOMBOID-LIKE PROTEIN 10, CHLOROPLASTIC"/>
    <property type="match status" value="1"/>
</dbReference>
<accession>A0A2A6RPC9</accession>
<keyword evidence="8" id="KW-1185">Reference proteome</keyword>
<keyword evidence="2 5" id="KW-0812">Transmembrane</keyword>
<dbReference type="AlphaFoldDB" id="A0A2A6RPC9"/>
<reference evidence="8" key="1">
    <citation type="submission" date="2017-08" db="EMBL/GenBank/DDBJ databases">
        <authorList>
            <person name="Grouzdev D.S."/>
            <person name="Gaisin V.A."/>
            <person name="Rysina M.S."/>
            <person name="Gorlenko V.M."/>
        </authorList>
    </citation>
    <scope>NUCLEOTIDE SEQUENCE [LARGE SCALE GENOMIC DNA]</scope>
    <source>
        <strain evidence="8">Kir15-3F</strain>
    </source>
</reference>
<sequence length="220" mass="23214">MYLLTTLLNLLLGTGGLFQPHLLVLLLLGAKDNSLIDGGQYWRLLTAMFLHGNLIHIFFNSFALYALGPECERIYGTRRFLVLYFLAGLGGSVASYLMSPNPSVGASGAIFGLIGGLGMFFYLSRAALGEFGQAQVQSMGAIAGINLIIGFSAPGIIDNWGHMGGLVVGALVGAALAPRISVDQRFFPPMLSRTYPPWGTTATVAIGGTLVLLALLFSGA</sequence>
<name>A0A2A6RPC9_9CHLR</name>
<feature type="transmembrane region" description="Helical" evidence="5">
    <location>
        <begin position="163"/>
        <end position="182"/>
    </location>
</feature>
<feature type="transmembrane region" description="Helical" evidence="5">
    <location>
        <begin position="80"/>
        <end position="98"/>
    </location>
</feature>
<keyword evidence="4 5" id="KW-0472">Membrane</keyword>
<gene>
    <name evidence="7" type="ORF">CJ255_01435</name>
</gene>
<comment type="caution">
    <text evidence="7">The sequence shown here is derived from an EMBL/GenBank/DDBJ whole genome shotgun (WGS) entry which is preliminary data.</text>
</comment>
<feature type="transmembrane region" description="Helical" evidence="5">
    <location>
        <begin position="104"/>
        <end position="124"/>
    </location>
</feature>
<feature type="domain" description="Peptidase S54 rhomboid" evidence="6">
    <location>
        <begin position="39"/>
        <end position="177"/>
    </location>
</feature>
<evidence type="ECO:0000256" key="3">
    <source>
        <dbReference type="ARBA" id="ARBA00022989"/>
    </source>
</evidence>
<evidence type="ECO:0000256" key="4">
    <source>
        <dbReference type="ARBA" id="ARBA00023136"/>
    </source>
</evidence>
<organism evidence="7 8">
    <name type="scientific">Candidatus Viridilinea mediisalina</name>
    <dbReference type="NCBI Taxonomy" id="2024553"/>
    <lineage>
        <taxon>Bacteria</taxon>
        <taxon>Bacillati</taxon>
        <taxon>Chloroflexota</taxon>
        <taxon>Chloroflexia</taxon>
        <taxon>Chloroflexales</taxon>
        <taxon>Chloroflexineae</taxon>
        <taxon>Oscillochloridaceae</taxon>
        <taxon>Candidatus Viridilinea</taxon>
    </lineage>
</organism>